<dbReference type="InterPro" id="IPR007274">
    <property type="entry name" value="Cop_transporter"/>
</dbReference>
<sequence>MDHSAMDHSAMDHSKGHAGMNHPGMGDTDSCSMNMLFTWNYKNTCVVFHWWHIKTVQGLLLSCVALFLLSGLYEYLKYYLNNSQRLYEVTSTSSNNETNVPANVASRATKRIALSRSMWYGFQVGYSFMLMLVFMTYNGWLMIAVVLGAAWGHYHWGSKCAPSSQSLACH</sequence>
<dbReference type="PANTHER" id="PTHR12483">
    <property type="entry name" value="SOLUTE CARRIER FAMILY 31 COPPER TRANSPORTERS"/>
    <property type="match status" value="1"/>
</dbReference>
<feature type="transmembrane region" description="Helical" evidence="4">
    <location>
        <begin position="56"/>
        <end position="76"/>
    </location>
</feature>
<accession>A0ABR4NM20</accession>
<keyword evidence="1 4" id="KW-0812">Transmembrane</keyword>
<keyword evidence="4" id="KW-0186">Copper</keyword>
<evidence type="ECO:0000256" key="4">
    <source>
        <dbReference type="RuleBase" id="RU367022"/>
    </source>
</evidence>
<comment type="similarity">
    <text evidence="4">Belongs to the copper transporter (Ctr) (TC 1.A.56) family. SLC31A subfamily.</text>
</comment>
<proteinExistence type="inferred from homology"/>
<dbReference type="Proteomes" id="UP001623330">
    <property type="component" value="Unassembled WGS sequence"/>
</dbReference>
<keyword evidence="4" id="KW-0813">Transport</keyword>
<gene>
    <name evidence="5" type="ORF">RNJ44_02492</name>
</gene>
<dbReference type="PANTHER" id="PTHR12483:SF115">
    <property type="entry name" value="COPPER TRANSPORT PROTEIN"/>
    <property type="match status" value="1"/>
</dbReference>
<keyword evidence="4" id="KW-0187">Copper transport</keyword>
<name>A0ABR4NM20_9SACH</name>
<keyword evidence="3 4" id="KW-0472">Membrane</keyword>
<keyword evidence="4" id="KW-0406">Ion transport</keyword>
<keyword evidence="2 4" id="KW-1133">Transmembrane helix</keyword>
<dbReference type="Pfam" id="PF04145">
    <property type="entry name" value="Ctr"/>
    <property type="match status" value="1"/>
</dbReference>
<evidence type="ECO:0000313" key="5">
    <source>
        <dbReference type="EMBL" id="KAL3228547.1"/>
    </source>
</evidence>
<comment type="subcellular location">
    <subcellularLocation>
        <location evidence="4">Membrane</location>
        <topology evidence="4">Multi-pass membrane protein</topology>
    </subcellularLocation>
</comment>
<protein>
    <recommendedName>
        <fullName evidence="4">Copper transport protein</fullName>
    </recommendedName>
</protein>
<comment type="caution">
    <text evidence="5">The sequence shown here is derived from an EMBL/GenBank/DDBJ whole genome shotgun (WGS) entry which is preliminary data.</text>
</comment>
<organism evidence="5 6">
    <name type="scientific">Nakaseomyces bracarensis</name>
    <dbReference type="NCBI Taxonomy" id="273131"/>
    <lineage>
        <taxon>Eukaryota</taxon>
        <taxon>Fungi</taxon>
        <taxon>Dikarya</taxon>
        <taxon>Ascomycota</taxon>
        <taxon>Saccharomycotina</taxon>
        <taxon>Saccharomycetes</taxon>
        <taxon>Saccharomycetales</taxon>
        <taxon>Saccharomycetaceae</taxon>
        <taxon>Nakaseomyces</taxon>
    </lineage>
</organism>
<reference evidence="5 6" key="1">
    <citation type="submission" date="2024-05" db="EMBL/GenBank/DDBJ databases">
        <title>Long read based assembly of the Candida bracarensis genome reveals expanded adhesin content.</title>
        <authorList>
            <person name="Marcet-Houben M."/>
            <person name="Ksiezopolska E."/>
            <person name="Gabaldon T."/>
        </authorList>
    </citation>
    <scope>NUCLEOTIDE SEQUENCE [LARGE SCALE GENOMIC DNA]</scope>
    <source>
        <strain evidence="5 6">CBM6</strain>
    </source>
</reference>
<evidence type="ECO:0000256" key="3">
    <source>
        <dbReference type="ARBA" id="ARBA00023136"/>
    </source>
</evidence>
<evidence type="ECO:0000256" key="2">
    <source>
        <dbReference type="ARBA" id="ARBA00022989"/>
    </source>
</evidence>
<evidence type="ECO:0000256" key="1">
    <source>
        <dbReference type="ARBA" id="ARBA00022692"/>
    </source>
</evidence>
<evidence type="ECO:0000313" key="6">
    <source>
        <dbReference type="Proteomes" id="UP001623330"/>
    </source>
</evidence>
<dbReference type="EMBL" id="JBEVYD010000013">
    <property type="protein sequence ID" value="KAL3228547.1"/>
    <property type="molecule type" value="Genomic_DNA"/>
</dbReference>
<keyword evidence="6" id="KW-1185">Reference proteome</keyword>